<accession>A0A438M4J3</accession>
<sequence length="435" mass="45341">MASFARLAGRAVTGAGVLALSPVLGLATLAGMAMVGAEPTAFVVTGLAVFASVFFLGLLLCVPRPRVAWARWLRAVVILGVEATVVWQVSVATLRPAPSHAPPAPVAGQREWRLPTGSELAYVRLAPKRVTRPDPVVFLHGGPGVADLAGSSAFFGKLAADGYEVYVYDQLGAGRSARLRDPRGYGLTRDVEDLEAIRQAVGAERVNLIAQDYGAQLAAAYLAAHPDRVATAVLSSPAGLSAAGPSQESPTVSFPASPTEPSQGAPAWKPQGREPDGKVEVAAVFGRDGTPNPRLLALSTLLRVSPQAAHAFAGDRELDAYLDLVREEVPRPCPAAATGSGGYVGLTGRAAPDSLRLRLVKVTAPVLIVKGQCDEQSWASALEFRRALPSATLAYLGGGTYQSQAYLGLLRTFLSGRPVPAYEGQGPPSGYRGPA</sequence>
<dbReference type="Proteomes" id="UP000284824">
    <property type="component" value="Unassembled WGS sequence"/>
</dbReference>
<evidence type="ECO:0000256" key="4">
    <source>
        <dbReference type="ARBA" id="ARBA00012568"/>
    </source>
</evidence>
<dbReference type="SUPFAM" id="SSF53474">
    <property type="entry name" value="alpha/beta-Hydrolases"/>
    <property type="match status" value="1"/>
</dbReference>
<dbReference type="PANTHER" id="PTHR43722:SF1">
    <property type="entry name" value="PROLINE IMINOPEPTIDASE"/>
    <property type="match status" value="1"/>
</dbReference>
<keyword evidence="11" id="KW-1133">Transmembrane helix</keyword>
<feature type="region of interest" description="Disordered" evidence="10">
    <location>
        <begin position="238"/>
        <end position="276"/>
    </location>
</feature>
<dbReference type="EC" id="3.4.11.5" evidence="4"/>
<comment type="caution">
    <text evidence="13">The sequence shown here is derived from an EMBL/GenBank/DDBJ whole genome shotgun (WGS) entry which is preliminary data.</text>
</comment>
<organism evidence="13 14">
    <name type="scientific">Nonomuraea polychroma</name>
    <dbReference type="NCBI Taxonomy" id="46176"/>
    <lineage>
        <taxon>Bacteria</taxon>
        <taxon>Bacillati</taxon>
        <taxon>Actinomycetota</taxon>
        <taxon>Actinomycetes</taxon>
        <taxon>Streptosporangiales</taxon>
        <taxon>Streptosporangiaceae</taxon>
        <taxon>Nonomuraea</taxon>
    </lineage>
</organism>
<dbReference type="RefSeq" id="WP_127932929.1">
    <property type="nucleotide sequence ID" value="NZ_SAUN01000001.1"/>
</dbReference>
<dbReference type="Gene3D" id="3.40.50.1820">
    <property type="entry name" value="alpha/beta hydrolase"/>
    <property type="match status" value="1"/>
</dbReference>
<evidence type="ECO:0000256" key="8">
    <source>
        <dbReference type="ARBA" id="ARBA00022801"/>
    </source>
</evidence>
<evidence type="ECO:0000256" key="10">
    <source>
        <dbReference type="SAM" id="MobiDB-lite"/>
    </source>
</evidence>
<keyword evidence="6" id="KW-0963">Cytoplasm</keyword>
<evidence type="ECO:0000259" key="12">
    <source>
        <dbReference type="Pfam" id="PF00561"/>
    </source>
</evidence>
<dbReference type="PRINTS" id="PR00793">
    <property type="entry name" value="PROAMNOPTASE"/>
</dbReference>
<evidence type="ECO:0000313" key="13">
    <source>
        <dbReference type="EMBL" id="RVX40571.1"/>
    </source>
</evidence>
<evidence type="ECO:0000256" key="3">
    <source>
        <dbReference type="ARBA" id="ARBA00010088"/>
    </source>
</evidence>
<protein>
    <recommendedName>
        <fullName evidence="4">prolyl aminopeptidase</fullName>
        <ecNumber evidence="4">3.4.11.5</ecNumber>
    </recommendedName>
    <alternativeName>
        <fullName evidence="9">Prolyl aminopeptidase</fullName>
    </alternativeName>
</protein>
<keyword evidence="5" id="KW-0031">Aminopeptidase</keyword>
<gene>
    <name evidence="13" type="ORF">EDD27_2986</name>
</gene>
<dbReference type="GO" id="GO:0004177">
    <property type="term" value="F:aminopeptidase activity"/>
    <property type="evidence" value="ECO:0007669"/>
    <property type="project" value="UniProtKB-KW"/>
</dbReference>
<name>A0A438M4J3_9ACTN</name>
<feature type="transmembrane region" description="Helical" evidence="11">
    <location>
        <begin position="72"/>
        <end position="90"/>
    </location>
</feature>
<dbReference type="EMBL" id="SAUN01000001">
    <property type="protein sequence ID" value="RVX40571.1"/>
    <property type="molecule type" value="Genomic_DNA"/>
</dbReference>
<dbReference type="GO" id="GO:0006508">
    <property type="term" value="P:proteolysis"/>
    <property type="evidence" value="ECO:0007669"/>
    <property type="project" value="UniProtKB-KW"/>
</dbReference>
<evidence type="ECO:0000256" key="1">
    <source>
        <dbReference type="ARBA" id="ARBA00001585"/>
    </source>
</evidence>
<proteinExistence type="inferred from homology"/>
<evidence type="ECO:0000256" key="11">
    <source>
        <dbReference type="SAM" id="Phobius"/>
    </source>
</evidence>
<feature type="compositionally biased region" description="Polar residues" evidence="10">
    <location>
        <begin position="247"/>
        <end position="262"/>
    </location>
</feature>
<comment type="subcellular location">
    <subcellularLocation>
        <location evidence="2">Cytoplasm</location>
    </subcellularLocation>
</comment>
<evidence type="ECO:0000256" key="6">
    <source>
        <dbReference type="ARBA" id="ARBA00022490"/>
    </source>
</evidence>
<feature type="transmembrane region" description="Helical" evidence="11">
    <location>
        <begin position="12"/>
        <end position="35"/>
    </location>
</feature>
<keyword evidence="14" id="KW-1185">Reference proteome</keyword>
<feature type="domain" description="AB hydrolase-1" evidence="12">
    <location>
        <begin position="135"/>
        <end position="240"/>
    </location>
</feature>
<keyword evidence="7" id="KW-0645">Protease</keyword>
<keyword evidence="11" id="KW-0812">Transmembrane</keyword>
<dbReference type="Pfam" id="PF00561">
    <property type="entry name" value="Abhydrolase_1"/>
    <property type="match status" value="1"/>
</dbReference>
<comment type="catalytic activity">
    <reaction evidence="1">
        <text>Release of N-terminal proline from a peptide.</text>
        <dbReference type="EC" id="3.4.11.5"/>
    </reaction>
</comment>
<dbReference type="InterPro" id="IPR029058">
    <property type="entry name" value="AB_hydrolase_fold"/>
</dbReference>
<dbReference type="InterPro" id="IPR002410">
    <property type="entry name" value="Peptidase_S33"/>
</dbReference>
<dbReference type="AlphaFoldDB" id="A0A438M4J3"/>
<evidence type="ECO:0000256" key="5">
    <source>
        <dbReference type="ARBA" id="ARBA00022438"/>
    </source>
</evidence>
<dbReference type="GO" id="GO:0005737">
    <property type="term" value="C:cytoplasm"/>
    <property type="evidence" value="ECO:0007669"/>
    <property type="project" value="UniProtKB-SubCell"/>
</dbReference>
<reference evidence="13 14" key="1">
    <citation type="submission" date="2019-01" db="EMBL/GenBank/DDBJ databases">
        <title>Sequencing the genomes of 1000 actinobacteria strains.</title>
        <authorList>
            <person name="Klenk H.-P."/>
        </authorList>
    </citation>
    <scope>NUCLEOTIDE SEQUENCE [LARGE SCALE GENOMIC DNA]</scope>
    <source>
        <strain evidence="13 14">DSM 43925</strain>
    </source>
</reference>
<dbReference type="OrthoDB" id="9796770at2"/>
<evidence type="ECO:0000256" key="2">
    <source>
        <dbReference type="ARBA" id="ARBA00004496"/>
    </source>
</evidence>
<comment type="similarity">
    <text evidence="3">Belongs to the peptidase S33 family.</text>
</comment>
<keyword evidence="8" id="KW-0378">Hydrolase</keyword>
<feature type="transmembrane region" description="Helical" evidence="11">
    <location>
        <begin position="41"/>
        <end position="60"/>
    </location>
</feature>
<dbReference type="InterPro" id="IPR000073">
    <property type="entry name" value="AB_hydrolase_1"/>
</dbReference>
<dbReference type="PANTHER" id="PTHR43722">
    <property type="entry name" value="PROLINE IMINOPEPTIDASE"/>
    <property type="match status" value="1"/>
</dbReference>
<keyword evidence="11" id="KW-0472">Membrane</keyword>
<evidence type="ECO:0000256" key="9">
    <source>
        <dbReference type="ARBA" id="ARBA00029605"/>
    </source>
</evidence>
<dbReference type="InterPro" id="IPR005944">
    <property type="entry name" value="Pro_iminopeptidase"/>
</dbReference>
<evidence type="ECO:0000256" key="7">
    <source>
        <dbReference type="ARBA" id="ARBA00022670"/>
    </source>
</evidence>
<evidence type="ECO:0000313" key="14">
    <source>
        <dbReference type="Proteomes" id="UP000284824"/>
    </source>
</evidence>